<feature type="domain" description="Amidohydrolase-related" evidence="1">
    <location>
        <begin position="51"/>
        <end position="381"/>
    </location>
</feature>
<evidence type="ECO:0000259" key="1">
    <source>
        <dbReference type="Pfam" id="PF01979"/>
    </source>
</evidence>
<dbReference type="Gene3D" id="3.20.20.140">
    <property type="entry name" value="Metal-dependent hydrolases"/>
    <property type="match status" value="1"/>
</dbReference>
<evidence type="ECO:0000313" key="2">
    <source>
        <dbReference type="EMBL" id="SHM30181.1"/>
    </source>
</evidence>
<dbReference type="Proteomes" id="UP000184375">
    <property type="component" value="Unassembled WGS sequence"/>
</dbReference>
<dbReference type="SUPFAM" id="SSF51338">
    <property type="entry name" value="Composite domain of metallo-dependent hydrolases"/>
    <property type="match status" value="1"/>
</dbReference>
<dbReference type="Pfam" id="PF01979">
    <property type="entry name" value="Amidohydro_1"/>
    <property type="match status" value="1"/>
</dbReference>
<dbReference type="GO" id="GO:0016810">
    <property type="term" value="F:hydrolase activity, acting on carbon-nitrogen (but not peptide) bonds"/>
    <property type="evidence" value="ECO:0007669"/>
    <property type="project" value="InterPro"/>
</dbReference>
<accession>A0A1M7HNQ5</accession>
<dbReference type="InterPro" id="IPR032466">
    <property type="entry name" value="Metal_Hydrolase"/>
</dbReference>
<keyword evidence="3" id="KW-1185">Reference proteome</keyword>
<dbReference type="CDD" id="cd01309">
    <property type="entry name" value="Met_dep_hydrolase_C"/>
    <property type="match status" value="1"/>
</dbReference>
<gene>
    <name evidence="2" type="ORF">SAMN05660826_00729</name>
</gene>
<protein>
    <submittedName>
        <fullName evidence="2">Imidazolonepropionase</fullName>
    </submittedName>
</protein>
<dbReference type="PANTHER" id="PTHR43135">
    <property type="entry name" value="ALPHA-D-RIBOSE 1-METHYLPHOSPHONATE 5-TRIPHOSPHATE DIPHOSPHATASE"/>
    <property type="match status" value="1"/>
</dbReference>
<dbReference type="InterPro" id="IPR051781">
    <property type="entry name" value="Metallo-dep_Hydrolase"/>
</dbReference>
<dbReference type="SUPFAM" id="SSF51556">
    <property type="entry name" value="Metallo-dependent hydrolases"/>
    <property type="match status" value="1"/>
</dbReference>
<proteinExistence type="predicted"/>
<dbReference type="PANTHER" id="PTHR43135:SF3">
    <property type="entry name" value="ALPHA-D-RIBOSE 1-METHYLPHOSPHONATE 5-TRIPHOSPHATE DIPHOSPHATASE"/>
    <property type="match status" value="1"/>
</dbReference>
<sequence>MIAIKGGTVYTMKGEIIEGGTVLIEDGKIVKVGKDIRVPEGCEVIDAGGKYIFPGFIDAHSHVGIFEEGVGEIGEDGNEMTDPVTPHLRALDAVNPGDKAFDDAIKGGVTCVFTGPGSANVIGGQSIAVKTFGRVIDKMVVKAPAGLKVAFGENPKRVYGQQKKMPSTRMGTAALLRETLTKAKNYLEKRKIAMEKGEFFEKDLKMEVLSELLEKKIPLRAHAHRADDIMTAIRIAREFDVEVVIEHCTEGHLIADELAELGVPAVVGPSLTSRSKVELKDLSFKTAGILAKRGVKVAIMTDHPVVPIQYLNICAALAVKEGMKQEDALSAITINPAEIIGIADRVGSIEEGKDADIVIWDGFPLEVMSKPELVMIEGKVVYKREEFPLDK</sequence>
<dbReference type="RefSeq" id="WP_084098688.1">
    <property type="nucleotide sequence ID" value="NZ_FRCR01000003.1"/>
</dbReference>
<reference evidence="3" key="1">
    <citation type="submission" date="2016-11" db="EMBL/GenBank/DDBJ databases">
        <authorList>
            <person name="Varghese N."/>
            <person name="Submissions S."/>
        </authorList>
    </citation>
    <scope>NUCLEOTIDE SEQUENCE [LARGE SCALE GENOMIC DNA]</scope>
    <source>
        <strain evidence="3">DSM 18802</strain>
    </source>
</reference>
<dbReference type="EMBL" id="FRCR01000003">
    <property type="protein sequence ID" value="SHM30181.1"/>
    <property type="molecule type" value="Genomic_DNA"/>
</dbReference>
<dbReference type="AlphaFoldDB" id="A0A1M7HNQ5"/>
<dbReference type="Gene3D" id="2.30.40.10">
    <property type="entry name" value="Urease, subunit C, domain 1"/>
    <property type="match status" value="1"/>
</dbReference>
<dbReference type="InterPro" id="IPR011059">
    <property type="entry name" value="Metal-dep_hydrolase_composite"/>
</dbReference>
<dbReference type="InterPro" id="IPR006680">
    <property type="entry name" value="Amidohydro-rel"/>
</dbReference>
<dbReference type="OrthoDB" id="9802793at2"/>
<evidence type="ECO:0000313" key="3">
    <source>
        <dbReference type="Proteomes" id="UP000184375"/>
    </source>
</evidence>
<dbReference type="STRING" id="447595.SAMN05660826_00729"/>
<name>A0A1M7HNQ5_9FIRM</name>
<organism evidence="2 3">
    <name type="scientific">Caldanaerovirga acetigignens</name>
    <dbReference type="NCBI Taxonomy" id="447595"/>
    <lineage>
        <taxon>Bacteria</taxon>
        <taxon>Bacillati</taxon>
        <taxon>Bacillota</taxon>
        <taxon>Clostridia</taxon>
        <taxon>Thermosediminibacterales</taxon>
        <taxon>Thermosediminibacteraceae</taxon>
        <taxon>Caldanaerovirga</taxon>
    </lineage>
</organism>